<dbReference type="EMBL" id="JADYXP020000016">
    <property type="protein sequence ID" value="KAL0107649.1"/>
    <property type="molecule type" value="Genomic_DNA"/>
</dbReference>
<gene>
    <name evidence="2" type="ORF">PUN28_014748</name>
</gene>
<dbReference type="AlphaFoldDB" id="A0AAW2EV76"/>
<protein>
    <submittedName>
        <fullName evidence="2">Uncharacterized protein</fullName>
    </submittedName>
</protein>
<feature type="region of interest" description="Disordered" evidence="1">
    <location>
        <begin position="1"/>
        <end position="89"/>
    </location>
</feature>
<sequence length="124" mass="14147">MQIGRNDRGTEEEGQIGRQRVQRWRKSGVAENETARIPRTARGGRRGPILAHTYTSTRHRPRRVVLPGSRTQPPASNLTNRQQHTPVPRLLRFPFGTGFRLARVGRDMSKNLISSRRTLISPVF</sequence>
<comment type="caution">
    <text evidence="2">The sequence shown here is derived from an EMBL/GenBank/DDBJ whole genome shotgun (WGS) entry which is preliminary data.</text>
</comment>
<dbReference type="Proteomes" id="UP001430953">
    <property type="component" value="Unassembled WGS sequence"/>
</dbReference>
<feature type="compositionally biased region" description="Polar residues" evidence="1">
    <location>
        <begin position="69"/>
        <end position="85"/>
    </location>
</feature>
<name>A0AAW2EV76_9HYME</name>
<evidence type="ECO:0000313" key="3">
    <source>
        <dbReference type="Proteomes" id="UP001430953"/>
    </source>
</evidence>
<feature type="compositionally biased region" description="Basic and acidic residues" evidence="1">
    <location>
        <begin position="1"/>
        <end position="11"/>
    </location>
</feature>
<organism evidence="2 3">
    <name type="scientific">Cardiocondyla obscurior</name>
    <dbReference type="NCBI Taxonomy" id="286306"/>
    <lineage>
        <taxon>Eukaryota</taxon>
        <taxon>Metazoa</taxon>
        <taxon>Ecdysozoa</taxon>
        <taxon>Arthropoda</taxon>
        <taxon>Hexapoda</taxon>
        <taxon>Insecta</taxon>
        <taxon>Pterygota</taxon>
        <taxon>Neoptera</taxon>
        <taxon>Endopterygota</taxon>
        <taxon>Hymenoptera</taxon>
        <taxon>Apocrita</taxon>
        <taxon>Aculeata</taxon>
        <taxon>Formicoidea</taxon>
        <taxon>Formicidae</taxon>
        <taxon>Myrmicinae</taxon>
        <taxon>Cardiocondyla</taxon>
    </lineage>
</organism>
<evidence type="ECO:0000256" key="1">
    <source>
        <dbReference type="SAM" id="MobiDB-lite"/>
    </source>
</evidence>
<accession>A0AAW2EV76</accession>
<reference evidence="2 3" key="1">
    <citation type="submission" date="2023-03" db="EMBL/GenBank/DDBJ databases">
        <title>High recombination rates correlate with genetic variation in Cardiocondyla obscurior ants.</title>
        <authorList>
            <person name="Errbii M."/>
        </authorList>
    </citation>
    <scope>NUCLEOTIDE SEQUENCE [LARGE SCALE GENOMIC DNA]</scope>
    <source>
        <strain evidence="2">Alpha-2009</strain>
        <tissue evidence="2">Whole body</tissue>
    </source>
</reference>
<keyword evidence="3" id="KW-1185">Reference proteome</keyword>
<evidence type="ECO:0000313" key="2">
    <source>
        <dbReference type="EMBL" id="KAL0107649.1"/>
    </source>
</evidence>
<proteinExistence type="predicted"/>